<gene>
    <name evidence="2" type="ORF">Ari01nite_46240</name>
</gene>
<dbReference type="InterPro" id="IPR027417">
    <property type="entry name" value="P-loop_NTPase"/>
</dbReference>
<keyword evidence="3" id="KW-1185">Reference proteome</keyword>
<organism evidence="2 3">
    <name type="scientific">Paractinoplanes rishiriensis</name>
    <dbReference type="NCBI Taxonomy" id="1050105"/>
    <lineage>
        <taxon>Bacteria</taxon>
        <taxon>Bacillati</taxon>
        <taxon>Actinomycetota</taxon>
        <taxon>Actinomycetes</taxon>
        <taxon>Micromonosporales</taxon>
        <taxon>Micromonosporaceae</taxon>
        <taxon>Paractinoplanes</taxon>
    </lineage>
</organism>
<dbReference type="AlphaFoldDB" id="A0A919K1L3"/>
<dbReference type="Proteomes" id="UP000636960">
    <property type="component" value="Unassembled WGS sequence"/>
</dbReference>
<protein>
    <recommendedName>
        <fullName evidence="1">Novel STAND NTPase 3 domain-containing protein</fullName>
    </recommendedName>
</protein>
<evidence type="ECO:0000313" key="2">
    <source>
        <dbReference type="EMBL" id="GIE97159.1"/>
    </source>
</evidence>
<feature type="domain" description="Novel STAND NTPase 3" evidence="1">
    <location>
        <begin position="172"/>
        <end position="327"/>
    </location>
</feature>
<dbReference type="Pfam" id="PF20720">
    <property type="entry name" value="nSTAND3"/>
    <property type="match status" value="1"/>
</dbReference>
<accession>A0A919K1L3</accession>
<dbReference type="EMBL" id="BOMV01000055">
    <property type="protein sequence ID" value="GIE97159.1"/>
    <property type="molecule type" value="Genomic_DNA"/>
</dbReference>
<dbReference type="InterPro" id="IPR049050">
    <property type="entry name" value="nSTAND3"/>
</dbReference>
<reference evidence="2" key="1">
    <citation type="submission" date="2021-01" db="EMBL/GenBank/DDBJ databases">
        <title>Whole genome shotgun sequence of Actinoplanes rishiriensis NBRC 108556.</title>
        <authorList>
            <person name="Komaki H."/>
            <person name="Tamura T."/>
        </authorList>
    </citation>
    <scope>NUCLEOTIDE SEQUENCE</scope>
    <source>
        <strain evidence="2">NBRC 108556</strain>
    </source>
</reference>
<name>A0A919K1L3_9ACTN</name>
<dbReference type="SUPFAM" id="SSF52540">
    <property type="entry name" value="P-loop containing nucleoside triphosphate hydrolases"/>
    <property type="match status" value="1"/>
</dbReference>
<sequence>MHDFSALTDVELEQLAAALLTAELSRPVECFARGPDRGIDLRWRVDGGGWGVGQCKHYQRSSFANLRSAAKQEVLNVERLDPAEYLFVTSYDLTVGQKDQLHELFRRWMAGPHCVIGRNDLSALLTKHRDVARRHPKVVAANAARDWWAEHPEIANRASALKDRVSKALPRYVVNAGYYRARALLDQRRVCVIAGIPGIGKTMLAQFLVAEALGEGYEPVEISGDISEAWAAFREDRPQVFLYDDFLGQVRFSLQKNEDQRISNFVEKVAASKAKKFILTTREYILKDALAAYEKLEMLDQRMYLVLALEDYSRANRAKILYNHLWHSDLDRKSLAEVAMSYQRIVDHPGYSPRLVEYCTGPALEGEGADFVERFVDVLDNPDKLWRTAFDQHLTEEQKSAVVALATLPTDCEVDDLLTAALSLCRERGLRNVALRDCRFAIEVVEGTFLSVGQTGDRPVVRILNPSVTDFVQNRIQNDEELLRMVLDGAAFFEQLQQMWDFLRPRPPRRLGARATPPGLNIENLRSRFTAALDRTIYEQSALRRFEWVHANGWKYQESSNYFEERVGYCMRLPAGWRPDDWPDEIFRQLEIRWRHRVGDKLSAVRLLEEAERRFQLPADLLAAAARSLDRWLEVDLDEPEDWVAYLDRLASRGGAWRADEVLRRRYQEFVERQLRRWSPTPPHFEDLRHYAKEFGLSSLVRQLNDADRKANKLAEIRESRDVSTAALKPPVNDAEDDATLKKLFNRLIDRGEGD</sequence>
<evidence type="ECO:0000259" key="1">
    <source>
        <dbReference type="Pfam" id="PF20720"/>
    </source>
</evidence>
<proteinExistence type="predicted"/>
<comment type="caution">
    <text evidence="2">The sequence shown here is derived from an EMBL/GenBank/DDBJ whole genome shotgun (WGS) entry which is preliminary data.</text>
</comment>
<evidence type="ECO:0000313" key="3">
    <source>
        <dbReference type="Proteomes" id="UP000636960"/>
    </source>
</evidence>